<accession>A0A537LCU1</accession>
<dbReference type="InterPro" id="IPR006059">
    <property type="entry name" value="SBP"/>
</dbReference>
<evidence type="ECO:0000256" key="3">
    <source>
        <dbReference type="SAM" id="Phobius"/>
    </source>
</evidence>
<keyword evidence="3" id="KW-0472">Membrane</keyword>
<keyword evidence="3" id="KW-1133">Transmembrane helix</keyword>
<dbReference type="Pfam" id="PF01547">
    <property type="entry name" value="SBP_bac_1"/>
    <property type="match status" value="1"/>
</dbReference>
<name>A0A537LCU1_9BACT</name>
<dbReference type="EMBL" id="VBAL01000021">
    <property type="protein sequence ID" value="TMJ05834.1"/>
    <property type="molecule type" value="Genomic_DNA"/>
</dbReference>
<keyword evidence="2" id="KW-0813">Transport</keyword>
<dbReference type="Proteomes" id="UP000319353">
    <property type="component" value="Unassembled WGS sequence"/>
</dbReference>
<evidence type="ECO:0000256" key="1">
    <source>
        <dbReference type="ARBA" id="ARBA00008520"/>
    </source>
</evidence>
<reference evidence="4 5" key="1">
    <citation type="journal article" date="2019" name="Nat. Microbiol.">
        <title>Mediterranean grassland soil C-N compound turnover is dependent on rainfall and depth, and is mediated by genomically divergent microorganisms.</title>
        <authorList>
            <person name="Diamond S."/>
            <person name="Andeer P.F."/>
            <person name="Li Z."/>
            <person name="Crits-Christoph A."/>
            <person name="Burstein D."/>
            <person name="Anantharaman K."/>
            <person name="Lane K.R."/>
            <person name="Thomas B.C."/>
            <person name="Pan C."/>
            <person name="Northen T.R."/>
            <person name="Banfield J.F."/>
        </authorList>
    </citation>
    <scope>NUCLEOTIDE SEQUENCE [LARGE SCALE GENOMIC DNA]</scope>
    <source>
        <strain evidence="4">NP_4</strain>
    </source>
</reference>
<dbReference type="PANTHER" id="PTHR43649:SF29">
    <property type="entry name" value="OSMOPROTECTIVE COMPOUNDS-BINDING PROTEIN GGTB"/>
    <property type="match status" value="1"/>
</dbReference>
<feature type="transmembrane region" description="Helical" evidence="3">
    <location>
        <begin position="12"/>
        <end position="34"/>
    </location>
</feature>
<evidence type="ECO:0000313" key="5">
    <source>
        <dbReference type="Proteomes" id="UP000319353"/>
    </source>
</evidence>
<dbReference type="Gene3D" id="3.40.190.10">
    <property type="entry name" value="Periplasmic binding protein-like II"/>
    <property type="match status" value="2"/>
</dbReference>
<comment type="similarity">
    <text evidence="1">Belongs to the bacterial solute-binding protein 1 family.</text>
</comment>
<organism evidence="4 5">
    <name type="scientific">Candidatus Segetimicrobium genomatis</name>
    <dbReference type="NCBI Taxonomy" id="2569760"/>
    <lineage>
        <taxon>Bacteria</taxon>
        <taxon>Bacillati</taxon>
        <taxon>Candidatus Sysuimicrobiota</taxon>
        <taxon>Candidatus Sysuimicrobiia</taxon>
        <taxon>Candidatus Sysuimicrobiales</taxon>
        <taxon>Candidatus Segetimicrobiaceae</taxon>
        <taxon>Candidatus Segetimicrobium</taxon>
    </lineage>
</organism>
<proteinExistence type="inferred from homology"/>
<protein>
    <submittedName>
        <fullName evidence="4">Carbohydrate ABC transporter substrate-binding protein</fullName>
    </submittedName>
</protein>
<dbReference type="AlphaFoldDB" id="A0A537LCU1"/>
<dbReference type="InterPro" id="IPR050490">
    <property type="entry name" value="Bact_solute-bd_prot1"/>
</dbReference>
<dbReference type="SUPFAM" id="SSF53850">
    <property type="entry name" value="Periplasmic binding protein-like II"/>
    <property type="match status" value="1"/>
</dbReference>
<evidence type="ECO:0000256" key="2">
    <source>
        <dbReference type="ARBA" id="ARBA00022448"/>
    </source>
</evidence>
<evidence type="ECO:0000313" key="4">
    <source>
        <dbReference type="EMBL" id="TMJ05834.1"/>
    </source>
</evidence>
<dbReference type="PANTHER" id="PTHR43649">
    <property type="entry name" value="ARABINOSE-BINDING PROTEIN-RELATED"/>
    <property type="match status" value="1"/>
</dbReference>
<sequence>MTVRSRGSQAGLGAVAWIVIVVLVIVLAGGLFYYTRRTGTLPGQKLGGTVTVLGVWGGNELESFLAMVKPFESQYGVKVQFEGTRDLNAVLTTRLEGGNPPDLAVLPGPGQMAEFARAGKLVPLNSVLELGAMKAQYAQSWIDLGAVDGKVYGIFVKAALKGLIWYNPKAFVAAGYSVPSTWDELLALTDRVAADGKTAWCIGLESGAASGWPATDWIEDIVVRTAGPDVYDSWYRHEIPWTDPAVKRAWELFGKIATTAKYAYGGADGVLATNFGESPFPLFTDPPGCYLHHQATFIQDFIQKQFPNLKPGEDFDFFAFPPIDQGVPKAVEAAGDLMGMFRDTPQARLLIRYLTTPEAQAIWVKRGGSLSPDRKVSLDAYPDPLSRRAAEILTSAEVARFDASDLMPEAVNAAFWKSTLDYVRAPYRLDAILSNLERVAAEAYK</sequence>
<keyword evidence="3" id="KW-0812">Transmembrane</keyword>
<gene>
    <name evidence="4" type="ORF">E6H01_02510</name>
</gene>
<comment type="caution">
    <text evidence="4">The sequence shown here is derived from an EMBL/GenBank/DDBJ whole genome shotgun (WGS) entry which is preliminary data.</text>
</comment>